<sequence length="562" mass="61920">MTSLLWMLALLPPALTGQRPGESLKNQSVKAVSELPKPVNDIITSSHFTHMLTWEPGPGSPPGVCYNVTVRTSTGTSWVPVVGCQHVQHPLVCNLTEAFSERYKVYRSRVTALLDAQESQPVIQREFKPIRDTLLDLPLLTVTPCGPDMCVELQPPVERLRDIYDSLQYKLLMSNDADKFQVVQQTTSLRRRIFKNLASGKWYCVSVCFSPGVVQRESNYSRPVCASTPGHYTADPWISSALCVLVVLVVVSGALWVYTRSTCRIDLPSVLKSIRHLQEALVIPSYSKSCILNVEPTSPSSGDKRNSQTSDESDGESVTGSTAGSSGGQYKMRLGNNLLSSSSASSSSSLLDLSSPEPNPLTSIGGQSPHTARPSDSVPTSQTVSGSEGLIPADEEDRKLVGEVGDHDVDLDTLTLGRLVEKVEQVEKLHHDWEVTESEVCNPISALPSLTRGTKEVAIGTVFCPLDDDEEEEEEGEEYDNDEQFGYMRRPYICHISIGISTHQMSDTQIEDMCFLSESSTIFTYSFKTTLPLLSCLHHHGLLTGCNDCKKLFLYYVVCRLF</sequence>
<dbReference type="InterPro" id="IPR050650">
    <property type="entry name" value="Type-II_Cytokine-TF_Rcpt"/>
</dbReference>
<feature type="signal peptide" evidence="2">
    <location>
        <begin position="1"/>
        <end position="16"/>
    </location>
</feature>
<evidence type="ECO:0000256" key="1">
    <source>
        <dbReference type="SAM" id="MobiDB-lite"/>
    </source>
</evidence>
<dbReference type="Proteomes" id="UP000007635">
    <property type="component" value="Chromosome XVI"/>
</dbReference>
<reference evidence="5" key="3">
    <citation type="submission" date="2025-09" db="UniProtKB">
        <authorList>
            <consortium name="Ensembl"/>
        </authorList>
    </citation>
    <scope>IDENTIFICATION</scope>
</reference>
<dbReference type="PANTHER" id="PTHR20859">
    <property type="entry name" value="INTERFERON/INTERLEUKIN RECEPTOR"/>
    <property type="match status" value="1"/>
</dbReference>
<keyword evidence="6" id="KW-1185">Reference proteome</keyword>
<feature type="domain" description="Interferon/interleukin receptor" evidence="4">
    <location>
        <begin position="135"/>
        <end position="229"/>
    </location>
</feature>
<dbReference type="Pfam" id="PF01108">
    <property type="entry name" value="Tissue_fac"/>
    <property type="match status" value="1"/>
</dbReference>
<keyword evidence="2" id="KW-0732">Signal</keyword>
<feature type="compositionally biased region" description="Low complexity" evidence="1">
    <location>
        <begin position="345"/>
        <end position="355"/>
    </location>
</feature>
<dbReference type="Ensembl" id="ENSGACT00000067273.1">
    <property type="protein sequence ID" value="ENSGACP00000065009.1"/>
    <property type="gene ID" value="ENSGACG00000001532.2"/>
</dbReference>
<reference evidence="5" key="2">
    <citation type="submission" date="2025-08" db="UniProtKB">
        <authorList>
            <consortium name="Ensembl"/>
        </authorList>
    </citation>
    <scope>IDENTIFICATION</scope>
</reference>
<evidence type="ECO:0000256" key="2">
    <source>
        <dbReference type="SAM" id="SignalP"/>
    </source>
</evidence>
<dbReference type="AlphaFoldDB" id="A0AAQ4RMZ2"/>
<evidence type="ECO:0008006" key="7">
    <source>
        <dbReference type="Google" id="ProtNLM"/>
    </source>
</evidence>
<dbReference type="Pfam" id="PF09294">
    <property type="entry name" value="Interfer-bind"/>
    <property type="match status" value="1"/>
</dbReference>
<dbReference type="GO" id="GO:0004896">
    <property type="term" value="F:cytokine receptor activity"/>
    <property type="evidence" value="ECO:0007669"/>
    <property type="project" value="TreeGrafter"/>
</dbReference>
<feature type="region of interest" description="Disordered" evidence="1">
    <location>
        <begin position="345"/>
        <end position="404"/>
    </location>
</feature>
<feature type="region of interest" description="Disordered" evidence="1">
    <location>
        <begin position="294"/>
        <end position="332"/>
    </location>
</feature>
<dbReference type="InterPro" id="IPR003961">
    <property type="entry name" value="FN3_dom"/>
</dbReference>
<dbReference type="InterPro" id="IPR036116">
    <property type="entry name" value="FN3_sf"/>
</dbReference>
<dbReference type="GeneTree" id="ENSGT00510000048978"/>
<proteinExistence type="predicted"/>
<protein>
    <recommendedName>
        <fullName evidence="7">Fibronectin type-III domain-containing protein</fullName>
    </recommendedName>
</protein>
<dbReference type="Gene3D" id="2.60.40.10">
    <property type="entry name" value="Immunoglobulins"/>
    <property type="match status" value="1"/>
</dbReference>
<feature type="compositionally biased region" description="Polar residues" evidence="1">
    <location>
        <begin position="377"/>
        <end position="386"/>
    </location>
</feature>
<evidence type="ECO:0000259" key="3">
    <source>
        <dbReference type="Pfam" id="PF01108"/>
    </source>
</evidence>
<dbReference type="InterPro" id="IPR015373">
    <property type="entry name" value="Interferon/interleukin_rcp_dom"/>
</dbReference>
<name>A0AAQ4RMZ2_GASAC</name>
<dbReference type="PANTHER" id="PTHR20859:SF93">
    <property type="entry name" value="CYTOKINE RECEPTOR FAMILY MEMBER B12-RELATED"/>
    <property type="match status" value="1"/>
</dbReference>
<organism evidence="5 6">
    <name type="scientific">Gasterosteus aculeatus aculeatus</name>
    <name type="common">three-spined stickleback</name>
    <dbReference type="NCBI Taxonomy" id="481459"/>
    <lineage>
        <taxon>Eukaryota</taxon>
        <taxon>Metazoa</taxon>
        <taxon>Chordata</taxon>
        <taxon>Craniata</taxon>
        <taxon>Vertebrata</taxon>
        <taxon>Euteleostomi</taxon>
        <taxon>Actinopterygii</taxon>
        <taxon>Neopterygii</taxon>
        <taxon>Teleostei</taxon>
        <taxon>Neoteleostei</taxon>
        <taxon>Acanthomorphata</taxon>
        <taxon>Eupercaria</taxon>
        <taxon>Perciformes</taxon>
        <taxon>Cottioidei</taxon>
        <taxon>Gasterosteales</taxon>
        <taxon>Gasterosteidae</taxon>
        <taxon>Gasterosteus</taxon>
    </lineage>
</organism>
<accession>A0AAQ4RMZ2</accession>
<feature type="chain" id="PRO_5042868447" description="Fibronectin type-III domain-containing protein" evidence="2">
    <location>
        <begin position="17"/>
        <end position="562"/>
    </location>
</feature>
<evidence type="ECO:0000313" key="6">
    <source>
        <dbReference type="Proteomes" id="UP000007635"/>
    </source>
</evidence>
<dbReference type="InterPro" id="IPR013783">
    <property type="entry name" value="Ig-like_fold"/>
</dbReference>
<evidence type="ECO:0000313" key="5">
    <source>
        <dbReference type="Ensembl" id="ENSGACP00000065009.1"/>
    </source>
</evidence>
<reference evidence="5 6" key="1">
    <citation type="journal article" date="2021" name="G3 (Bethesda)">
        <title>Improved contiguity of the threespine stickleback genome using long-read sequencing.</title>
        <authorList>
            <person name="Nath S."/>
            <person name="Shaw D.E."/>
            <person name="White M.A."/>
        </authorList>
    </citation>
    <scope>NUCLEOTIDE SEQUENCE [LARGE SCALE GENOMIC DNA]</scope>
    <source>
        <strain evidence="5 6">Lake Benthic</strain>
    </source>
</reference>
<dbReference type="GO" id="GO:0005886">
    <property type="term" value="C:plasma membrane"/>
    <property type="evidence" value="ECO:0007669"/>
    <property type="project" value="TreeGrafter"/>
</dbReference>
<feature type="domain" description="Fibronectin type-III" evidence="3">
    <location>
        <begin position="15"/>
        <end position="120"/>
    </location>
</feature>
<dbReference type="SUPFAM" id="SSF49265">
    <property type="entry name" value="Fibronectin type III"/>
    <property type="match status" value="2"/>
</dbReference>
<evidence type="ECO:0000259" key="4">
    <source>
        <dbReference type="Pfam" id="PF09294"/>
    </source>
</evidence>
<feature type="compositionally biased region" description="Polar residues" evidence="1">
    <location>
        <begin position="360"/>
        <end position="370"/>
    </location>
</feature>